<dbReference type="Pfam" id="PF19950">
    <property type="entry name" value="DUF6412"/>
    <property type="match status" value="1"/>
</dbReference>
<organism evidence="3 4">
    <name type="scientific">Curtobacterium luteum</name>
    <dbReference type="NCBI Taxonomy" id="33881"/>
    <lineage>
        <taxon>Bacteria</taxon>
        <taxon>Bacillati</taxon>
        <taxon>Actinomycetota</taxon>
        <taxon>Actinomycetes</taxon>
        <taxon>Micrococcales</taxon>
        <taxon>Microbacteriaceae</taxon>
        <taxon>Curtobacterium</taxon>
    </lineage>
</organism>
<dbReference type="STRING" id="33881.NS184_14885"/>
<dbReference type="OrthoDB" id="5024263at2"/>
<dbReference type="AlphaFoldDB" id="A0A175RHY1"/>
<dbReference type="InterPro" id="IPR045635">
    <property type="entry name" value="DUF6412"/>
</dbReference>
<keyword evidence="2" id="KW-0812">Transmembrane</keyword>
<comment type="caution">
    <text evidence="3">The sequence shown here is derived from an EMBL/GenBank/DDBJ whole genome shotgun (WGS) entry which is preliminary data.</text>
</comment>
<name>A0A175RHY1_9MICO</name>
<feature type="region of interest" description="Disordered" evidence="1">
    <location>
        <begin position="79"/>
        <end position="98"/>
    </location>
</feature>
<evidence type="ECO:0000256" key="1">
    <source>
        <dbReference type="SAM" id="MobiDB-lite"/>
    </source>
</evidence>
<sequence>MVVVEFLLRLVAVLSAGAPVATGASDLLPAVVATALGGAAAVALVVLTTVAAAVLGLRPHDGGVDHAAWAVLRTEIASSHPDADGHARPRAPGVVAPV</sequence>
<gene>
    <name evidence="3" type="ORF">NS184_14885</name>
</gene>
<keyword evidence="2" id="KW-1133">Transmembrane helix</keyword>
<reference evidence="3 4" key="1">
    <citation type="journal article" date="2016" name="Front. Microbiol.">
        <title>Genomic Resource of Rice Seed Associated Bacteria.</title>
        <authorList>
            <person name="Midha S."/>
            <person name="Bansal K."/>
            <person name="Sharma S."/>
            <person name="Kumar N."/>
            <person name="Patil P.P."/>
            <person name="Chaudhry V."/>
            <person name="Patil P.B."/>
        </authorList>
    </citation>
    <scope>NUCLEOTIDE SEQUENCE [LARGE SCALE GENOMIC DNA]</scope>
    <source>
        <strain evidence="3 4">NS184</strain>
    </source>
</reference>
<evidence type="ECO:0000313" key="3">
    <source>
        <dbReference type="EMBL" id="KTR02903.1"/>
    </source>
</evidence>
<dbReference type="PATRIC" id="fig|33881.3.peg.3513"/>
<proteinExistence type="predicted"/>
<accession>A0A175RHY1</accession>
<evidence type="ECO:0000313" key="4">
    <source>
        <dbReference type="Proteomes" id="UP000078252"/>
    </source>
</evidence>
<dbReference type="RefSeq" id="WP_058726867.1">
    <property type="nucleotide sequence ID" value="NZ_LDQC01000095.1"/>
</dbReference>
<evidence type="ECO:0000256" key="2">
    <source>
        <dbReference type="SAM" id="Phobius"/>
    </source>
</evidence>
<protein>
    <submittedName>
        <fullName evidence="3">Uncharacterized protein</fullName>
    </submittedName>
</protein>
<dbReference type="EMBL" id="LDQC01000095">
    <property type="protein sequence ID" value="KTR02903.1"/>
    <property type="molecule type" value="Genomic_DNA"/>
</dbReference>
<keyword evidence="2" id="KW-0472">Membrane</keyword>
<dbReference type="Proteomes" id="UP000078252">
    <property type="component" value="Unassembled WGS sequence"/>
</dbReference>
<feature type="transmembrane region" description="Helical" evidence="2">
    <location>
        <begin position="33"/>
        <end position="57"/>
    </location>
</feature>